<reference evidence="2" key="1">
    <citation type="journal article" date="2017" name="Mol. Biol. Evol.">
        <title>Stepwise evolution of a buried inhibitor peptide over 45 million years.</title>
        <authorList>
            <person name="Jayasena A.S."/>
            <person name="Fisher M.F."/>
            <person name="Panero J.L."/>
            <person name="Secco D."/>
            <person name="Bernath-Levin K."/>
            <person name="Berkowitz O."/>
            <person name="Taylor N.L."/>
            <person name="Schilling E.E."/>
            <person name="Whelan J."/>
            <person name="Mylne J.S."/>
        </authorList>
    </citation>
    <scope>NUCLEOTIDE SEQUENCE</scope>
    <source>
        <strain evidence="2">JM8466</strain>
    </source>
</reference>
<organism evidence="2">
    <name type="scientific">Coreopsis tinctoria</name>
    <name type="common">Golden tickseed</name>
    <dbReference type="NCBI Taxonomy" id="41554"/>
    <lineage>
        <taxon>Eukaryota</taxon>
        <taxon>Viridiplantae</taxon>
        <taxon>Streptophyta</taxon>
        <taxon>Embryophyta</taxon>
        <taxon>Tracheophyta</taxon>
        <taxon>Spermatophyta</taxon>
        <taxon>Magnoliopsida</taxon>
        <taxon>eudicotyledons</taxon>
        <taxon>Gunneridae</taxon>
        <taxon>Pentapetalae</taxon>
        <taxon>asterids</taxon>
        <taxon>campanulids</taxon>
        <taxon>Asterales</taxon>
        <taxon>Asteraceae</taxon>
        <taxon>Asteroideae</taxon>
        <taxon>Heliantheae alliance</taxon>
        <taxon>Coreopsideae</taxon>
        <taxon>Coreopsis</taxon>
    </lineage>
</organism>
<proteinExistence type="predicted"/>
<protein>
    <submittedName>
        <fullName evidence="2">PawS-like protein (-)alb.a</fullName>
    </submittedName>
</protein>
<feature type="signal peptide" evidence="1">
    <location>
        <begin position="1"/>
        <end position="18"/>
    </location>
</feature>
<feature type="chain" id="PRO_5012617791" evidence="1">
    <location>
        <begin position="19"/>
        <end position="120"/>
    </location>
</feature>
<accession>A0A1V0JB83</accession>
<name>A0A1V0JB83_CORTI</name>
<dbReference type="EMBL" id="KY078381">
    <property type="protein sequence ID" value="ARD06088.1"/>
    <property type="molecule type" value="Genomic_DNA"/>
</dbReference>
<dbReference type="AlphaFoldDB" id="A0A1V0JB83"/>
<sequence length="120" mass="12995">MKLLVVAVLALAATLAFARVPPYKTIVTTITIDNSDMSPPWFPDGLKDNPKGSAHANHDWWAGVSGGLENNPKGSVDANDWYRGRPDGLEYNLKGLSGANAFYPWQPEGLKDNPKGLADM</sequence>
<evidence type="ECO:0000256" key="1">
    <source>
        <dbReference type="SAM" id="SignalP"/>
    </source>
</evidence>
<evidence type="ECO:0000313" key="2">
    <source>
        <dbReference type="EMBL" id="ARD06088.1"/>
    </source>
</evidence>
<keyword evidence="1" id="KW-0732">Signal</keyword>